<dbReference type="Gene3D" id="3.30.70.270">
    <property type="match status" value="1"/>
</dbReference>
<dbReference type="eggNOG" id="COG2199">
    <property type="taxonomic scope" value="Bacteria"/>
</dbReference>
<proteinExistence type="predicted"/>
<dbReference type="PROSITE" id="PS50887">
    <property type="entry name" value="GGDEF"/>
    <property type="match status" value="1"/>
</dbReference>
<dbReference type="NCBIfam" id="TIGR00254">
    <property type="entry name" value="GGDEF"/>
    <property type="match status" value="1"/>
</dbReference>
<feature type="transmembrane region" description="Helical" evidence="1">
    <location>
        <begin position="91"/>
        <end position="110"/>
    </location>
</feature>
<dbReference type="InterPro" id="IPR029787">
    <property type="entry name" value="Nucleotide_cyclase"/>
</dbReference>
<dbReference type="RefSeq" id="WP_003933681.1">
    <property type="nucleotide sequence ID" value="NZ_JH814705.1"/>
</dbReference>
<feature type="transmembrane region" description="Helical" evidence="1">
    <location>
        <begin position="68"/>
        <end position="85"/>
    </location>
</feature>
<dbReference type="GO" id="GO:1902201">
    <property type="term" value="P:negative regulation of bacterial-type flagellum-dependent cell motility"/>
    <property type="evidence" value="ECO:0007669"/>
    <property type="project" value="TreeGrafter"/>
</dbReference>
<reference evidence="3 4" key="1">
    <citation type="journal article" date="2012" name="J. Bacteriol.">
        <title>Complete Genome Sequence of Mycobacterium vaccae Type Strain ATCC 25954.</title>
        <authorList>
            <person name="Ho Y.S."/>
            <person name="Adroub S.A."/>
            <person name="Abadi M."/>
            <person name="Al Alwan B."/>
            <person name="Alkhateeb R."/>
            <person name="Gao G."/>
            <person name="Ragab A."/>
            <person name="Ali S."/>
            <person name="van Soolingen D."/>
            <person name="Bitter W."/>
            <person name="Pain A."/>
            <person name="Abdallah A.M."/>
        </authorList>
    </citation>
    <scope>NUCLEOTIDE SEQUENCE [LARGE SCALE GENOMIC DNA]</scope>
    <source>
        <strain evidence="3 4">ATCC 25954</strain>
    </source>
</reference>
<dbReference type="GO" id="GO:0043709">
    <property type="term" value="P:cell adhesion involved in single-species biofilm formation"/>
    <property type="evidence" value="ECO:0007669"/>
    <property type="project" value="TreeGrafter"/>
</dbReference>
<keyword evidence="1" id="KW-0812">Transmembrane</keyword>
<dbReference type="InterPro" id="IPR050469">
    <property type="entry name" value="Diguanylate_Cyclase"/>
</dbReference>
<dbReference type="PANTHER" id="PTHR45138">
    <property type="entry name" value="REGULATORY COMPONENTS OF SENSORY TRANSDUCTION SYSTEM"/>
    <property type="match status" value="1"/>
</dbReference>
<dbReference type="CDD" id="cd01949">
    <property type="entry name" value="GGDEF"/>
    <property type="match status" value="1"/>
</dbReference>
<dbReference type="GO" id="GO:0052621">
    <property type="term" value="F:diguanylate cyclase activity"/>
    <property type="evidence" value="ECO:0007669"/>
    <property type="project" value="TreeGrafter"/>
</dbReference>
<dbReference type="InterPro" id="IPR043128">
    <property type="entry name" value="Rev_trsase/Diguanyl_cyclase"/>
</dbReference>
<dbReference type="GO" id="GO:0005886">
    <property type="term" value="C:plasma membrane"/>
    <property type="evidence" value="ECO:0007669"/>
    <property type="project" value="TreeGrafter"/>
</dbReference>
<dbReference type="Pfam" id="PF00990">
    <property type="entry name" value="GGDEF"/>
    <property type="match status" value="1"/>
</dbReference>
<feature type="transmembrane region" description="Helical" evidence="1">
    <location>
        <begin position="117"/>
        <end position="137"/>
    </location>
</feature>
<dbReference type="PATRIC" id="fig|1194972.3.peg.4551"/>
<accession>K0UH07</accession>
<organism evidence="3 4">
    <name type="scientific">Mycolicibacterium vaccae ATCC 25954</name>
    <dbReference type="NCBI Taxonomy" id="1194972"/>
    <lineage>
        <taxon>Bacteria</taxon>
        <taxon>Bacillati</taxon>
        <taxon>Actinomycetota</taxon>
        <taxon>Actinomycetes</taxon>
        <taxon>Mycobacteriales</taxon>
        <taxon>Mycobacteriaceae</taxon>
        <taxon>Mycolicibacterium</taxon>
    </lineage>
</organism>
<dbReference type="InterPro" id="IPR000160">
    <property type="entry name" value="GGDEF_dom"/>
</dbReference>
<feature type="domain" description="GGDEF" evidence="2">
    <location>
        <begin position="197"/>
        <end position="314"/>
    </location>
</feature>
<feature type="transmembrane region" description="Helical" evidence="1">
    <location>
        <begin position="45"/>
        <end position="61"/>
    </location>
</feature>
<keyword evidence="4" id="KW-1185">Reference proteome</keyword>
<dbReference type="SUPFAM" id="SSF55073">
    <property type="entry name" value="Nucleotide cyclase"/>
    <property type="match status" value="1"/>
</dbReference>
<gene>
    <name evidence="3" type="ORF">MVAC_22845</name>
</gene>
<dbReference type="HOGENOM" id="CLU_000445_11_1_11"/>
<dbReference type="PANTHER" id="PTHR45138:SF9">
    <property type="entry name" value="DIGUANYLATE CYCLASE DGCM-RELATED"/>
    <property type="match status" value="1"/>
</dbReference>
<feature type="transmembrane region" description="Helical" evidence="1">
    <location>
        <begin position="12"/>
        <end position="33"/>
    </location>
</feature>
<protein>
    <submittedName>
        <fullName evidence="3">Diguanylate cyclase</fullName>
    </submittedName>
</protein>
<evidence type="ECO:0000256" key="1">
    <source>
        <dbReference type="SAM" id="Phobius"/>
    </source>
</evidence>
<keyword evidence="1" id="KW-0472">Membrane</keyword>
<name>K0UH07_MYCVA</name>
<dbReference type="SMART" id="SM00267">
    <property type="entry name" value="GGDEF"/>
    <property type="match status" value="1"/>
</dbReference>
<feature type="transmembrane region" description="Helical" evidence="1">
    <location>
        <begin position="143"/>
        <end position="168"/>
    </location>
</feature>
<keyword evidence="1" id="KW-1133">Transmembrane helix</keyword>
<dbReference type="AlphaFoldDB" id="K0UH07"/>
<comment type="caution">
    <text evidence="3">The sequence shown here is derived from an EMBL/GenBank/DDBJ whole genome shotgun (WGS) entry which is preliminary data.</text>
</comment>
<evidence type="ECO:0000259" key="2">
    <source>
        <dbReference type="PROSITE" id="PS50887"/>
    </source>
</evidence>
<sequence>MVPLDELLRRKMLIIYLAIMAVLYALTVFQALVVDTVSSDVRGEVAAVALSAVGLLLALPTPATGLRYVGALTCMSAAPIVGVLFHHQLVAQIWSVVPLMFVAIFIRTWHSAATTRIAVAALTATAAAALLVAPAPIAVIWVLFYALSVLGAAEVFGLGNSVLLDAAFRDPLTLIWNRAGLGRQAGRLLKQADRRGRQIAVVVFDVDDFKRVNDERGHAVGDQLLSDLTRGWVARIPAGSVLGRIGGDEFVLIVAVDDAAQAGVLAAELTEGLAVDVTHGVAVGAPDPRALDGLFAVADRDLYDRKRARRAGNR</sequence>
<evidence type="ECO:0000313" key="4">
    <source>
        <dbReference type="Proteomes" id="UP000006072"/>
    </source>
</evidence>
<dbReference type="Proteomes" id="UP000006072">
    <property type="component" value="Unassembled WGS sequence"/>
</dbReference>
<dbReference type="EMBL" id="ALQA01000064">
    <property type="protein sequence ID" value="EJZ06141.1"/>
    <property type="molecule type" value="Genomic_DNA"/>
</dbReference>
<evidence type="ECO:0000313" key="3">
    <source>
        <dbReference type="EMBL" id="EJZ06141.1"/>
    </source>
</evidence>